<dbReference type="Proteomes" id="UP001651158">
    <property type="component" value="Unassembled WGS sequence"/>
</dbReference>
<accession>A0ABR4Q190</accession>
<dbReference type="InterPro" id="IPR045165">
    <property type="entry name" value="Nitrobindin"/>
</dbReference>
<dbReference type="SUPFAM" id="SSF50814">
    <property type="entry name" value="Lipocalins"/>
    <property type="match status" value="1"/>
</dbReference>
<sequence length="338" mass="37925">MTTNPSHRFIISARPEQSKQIQTNEPEVISVVDIHGTVAAVNVYKLRRHSQIHLLHFTMSHPPPNCPVHRSLQPFAKLIGEWEGEGSMSLYTPTTQPCSENISIGHIGQPSFWYSSRAYSGGAFRHRDMGFLFFNEKTNQMEFMSSDNTGHVHILKGPVMNEGGKMRIVLETELTEGHPLRGKPKMIQVRREINLLDDDTLTQKRLPTIYFPSLIGFILCLRVGFEKLTKMSTTLFGLHQVLRDPDDEFVVPHMNVDSILNSIAYMRVLEAPFLYLSNWDNLSVDVQAEAAQAFFHESQVLKGSLDSGEVVCAIPVESVEVGSKPKSATSAQTSMESD</sequence>
<dbReference type="EMBL" id="JAKROA010000018">
    <property type="protein sequence ID" value="KAL5103426.1"/>
    <property type="molecule type" value="Genomic_DNA"/>
</dbReference>
<evidence type="ECO:0000259" key="2">
    <source>
        <dbReference type="Pfam" id="PF08768"/>
    </source>
</evidence>
<comment type="caution">
    <text evidence="3">The sequence shown here is derived from an EMBL/GenBank/DDBJ whole genome shotgun (WGS) entry which is preliminary data.</text>
</comment>
<dbReference type="InterPro" id="IPR014878">
    <property type="entry name" value="THAP4-like_heme-bd"/>
</dbReference>
<feature type="domain" description="THAP4-like heme-binding" evidence="2">
    <location>
        <begin position="72"/>
        <end position="202"/>
    </location>
</feature>
<organism evidence="3 4">
    <name type="scientific">Taenia crassiceps</name>
    <dbReference type="NCBI Taxonomy" id="6207"/>
    <lineage>
        <taxon>Eukaryota</taxon>
        <taxon>Metazoa</taxon>
        <taxon>Spiralia</taxon>
        <taxon>Lophotrochozoa</taxon>
        <taxon>Platyhelminthes</taxon>
        <taxon>Cestoda</taxon>
        <taxon>Eucestoda</taxon>
        <taxon>Cyclophyllidea</taxon>
        <taxon>Taeniidae</taxon>
        <taxon>Taenia</taxon>
    </lineage>
</organism>
<proteinExistence type="predicted"/>
<keyword evidence="4" id="KW-1185">Reference proteome</keyword>
<name>A0ABR4Q190_9CEST</name>
<reference evidence="3 4" key="1">
    <citation type="journal article" date="2022" name="Front. Cell. Infect. Microbiol.">
        <title>The Genomes of Two Strains of Taenia crassiceps the Animal Model for the Study of Human Cysticercosis.</title>
        <authorList>
            <person name="Bobes R.J."/>
            <person name="Estrada K."/>
            <person name="Rios-Valencia D.G."/>
            <person name="Calderon-Gallegos A."/>
            <person name="de la Torre P."/>
            <person name="Carrero J.C."/>
            <person name="Sanchez-Flores A."/>
            <person name="Laclette J.P."/>
        </authorList>
    </citation>
    <scope>NUCLEOTIDE SEQUENCE [LARGE SCALE GENOMIC DNA]</scope>
    <source>
        <strain evidence="3">WFUcys</strain>
    </source>
</reference>
<comment type="catalytic activity">
    <reaction evidence="1">
        <text>peroxynitrite = nitrate</text>
        <dbReference type="Rhea" id="RHEA:63116"/>
        <dbReference type="ChEBI" id="CHEBI:17632"/>
        <dbReference type="ChEBI" id="CHEBI:25941"/>
    </reaction>
    <physiologicalReaction direction="left-to-right" evidence="1">
        <dbReference type="Rhea" id="RHEA:63117"/>
    </physiologicalReaction>
</comment>
<dbReference type="PANTHER" id="PTHR15854:SF4">
    <property type="entry name" value="PEROXYNITRITE ISOMERASE THAP4"/>
    <property type="match status" value="1"/>
</dbReference>
<evidence type="ECO:0000313" key="3">
    <source>
        <dbReference type="EMBL" id="KAL5103426.1"/>
    </source>
</evidence>
<gene>
    <name evidence="3" type="ORF">TcWFU_008552</name>
</gene>
<dbReference type="InterPro" id="IPR012674">
    <property type="entry name" value="Calycin"/>
</dbReference>
<evidence type="ECO:0000256" key="1">
    <source>
        <dbReference type="ARBA" id="ARBA00036993"/>
    </source>
</evidence>
<dbReference type="Pfam" id="PF08768">
    <property type="entry name" value="THAP4_heme-bd"/>
    <property type="match status" value="1"/>
</dbReference>
<evidence type="ECO:0000313" key="4">
    <source>
        <dbReference type="Proteomes" id="UP001651158"/>
    </source>
</evidence>
<protein>
    <recommendedName>
        <fullName evidence="2">THAP4-like heme-binding domain-containing protein</fullName>
    </recommendedName>
</protein>
<dbReference type="PANTHER" id="PTHR15854">
    <property type="entry name" value="THAP4 PROTEIN"/>
    <property type="match status" value="1"/>
</dbReference>
<dbReference type="Gene3D" id="2.40.128.20">
    <property type="match status" value="1"/>
</dbReference>